<dbReference type="Proteomes" id="UP001201812">
    <property type="component" value="Unassembled WGS sequence"/>
</dbReference>
<accession>A0AAD4RB67</accession>
<dbReference type="CDD" id="cd00143">
    <property type="entry name" value="PP2Cc"/>
    <property type="match status" value="1"/>
</dbReference>
<evidence type="ECO:0000313" key="2">
    <source>
        <dbReference type="EMBL" id="KAI1729183.1"/>
    </source>
</evidence>
<dbReference type="Pfam" id="PF00481">
    <property type="entry name" value="PP2C"/>
    <property type="match status" value="1"/>
</dbReference>
<keyword evidence="3" id="KW-1185">Reference proteome</keyword>
<proteinExistence type="predicted"/>
<evidence type="ECO:0000313" key="3">
    <source>
        <dbReference type="Proteomes" id="UP001201812"/>
    </source>
</evidence>
<dbReference type="InterPro" id="IPR015655">
    <property type="entry name" value="PP2C"/>
</dbReference>
<gene>
    <name evidence="2" type="ORF">DdX_01406</name>
</gene>
<dbReference type="PROSITE" id="PS51746">
    <property type="entry name" value="PPM_2"/>
    <property type="match status" value="1"/>
</dbReference>
<evidence type="ECO:0000259" key="1">
    <source>
        <dbReference type="PROSITE" id="PS51746"/>
    </source>
</evidence>
<dbReference type="PANTHER" id="PTHR47992">
    <property type="entry name" value="PROTEIN PHOSPHATASE"/>
    <property type="match status" value="1"/>
</dbReference>
<dbReference type="InterPro" id="IPR036457">
    <property type="entry name" value="PPM-type-like_dom_sf"/>
</dbReference>
<dbReference type="Gene3D" id="3.60.40.10">
    <property type="entry name" value="PPM-type phosphatase domain"/>
    <property type="match status" value="1"/>
</dbReference>
<comment type="caution">
    <text evidence="2">The sequence shown here is derived from an EMBL/GenBank/DDBJ whole genome shotgun (WGS) entry which is preliminary data.</text>
</comment>
<protein>
    <submittedName>
        <fullName evidence="2">Protein phosphatase 2C domain-containing protein</fullName>
    </submittedName>
</protein>
<sequence>MDEVSENNGSVLKQFDCDEELVKALKNYSISSSAQPAVPGVQIRSRPPFFQVKNLFYRNIPLWAAYELSCSFVDQFAEELETQRAPFVDGVYDGIDATLWCRRIISRFEEFIGKHAKEEKQLPVKPADWDKYLFSLSSQKNRKPKMEDRHTILPTFSVLTKEENISGSFFAVFDGHHGSECASYCASHFHDTLLELRQSEENKNNLLKKVFESFDKRLTLRCKHENIKSGTTASCVYISDGVAYLGWCGDSSIGMLQNDCVVTLSSRHQPDDPEEQKRIEDAGGMVVLIQGEPRVNGVLNISRSLGDIQAKPMISSTPDTRKYTLTDTDYLLFLASDGVWDSLVEDEILFSLKEFVATHSTDDYKSLADFISQKAKENGSSDNLTLIVVFLQPVQTVWDHVKEKNPTGSNE</sequence>
<reference evidence="2" key="1">
    <citation type="submission" date="2022-01" db="EMBL/GenBank/DDBJ databases">
        <title>Genome Sequence Resource for Two Populations of Ditylenchus destructor, the Migratory Endoparasitic Phytonematode.</title>
        <authorList>
            <person name="Zhang H."/>
            <person name="Lin R."/>
            <person name="Xie B."/>
        </authorList>
    </citation>
    <scope>NUCLEOTIDE SEQUENCE</scope>
    <source>
        <strain evidence="2">BazhouSP</strain>
    </source>
</reference>
<feature type="domain" description="PPM-type phosphatase" evidence="1">
    <location>
        <begin position="133"/>
        <end position="391"/>
    </location>
</feature>
<dbReference type="InterPro" id="IPR001932">
    <property type="entry name" value="PPM-type_phosphatase-like_dom"/>
</dbReference>
<name>A0AAD4RB67_9BILA</name>
<dbReference type="AlphaFoldDB" id="A0AAD4RB67"/>
<dbReference type="EMBL" id="JAKKPZ010000001">
    <property type="protein sequence ID" value="KAI1729183.1"/>
    <property type="molecule type" value="Genomic_DNA"/>
</dbReference>
<organism evidence="2 3">
    <name type="scientific">Ditylenchus destructor</name>
    <dbReference type="NCBI Taxonomy" id="166010"/>
    <lineage>
        <taxon>Eukaryota</taxon>
        <taxon>Metazoa</taxon>
        <taxon>Ecdysozoa</taxon>
        <taxon>Nematoda</taxon>
        <taxon>Chromadorea</taxon>
        <taxon>Rhabditida</taxon>
        <taxon>Tylenchina</taxon>
        <taxon>Tylenchomorpha</taxon>
        <taxon>Sphaerularioidea</taxon>
        <taxon>Anguinidae</taxon>
        <taxon>Anguininae</taxon>
        <taxon>Ditylenchus</taxon>
    </lineage>
</organism>
<dbReference type="SUPFAM" id="SSF81606">
    <property type="entry name" value="PP2C-like"/>
    <property type="match status" value="1"/>
</dbReference>
<dbReference type="SMART" id="SM00332">
    <property type="entry name" value="PP2Cc"/>
    <property type="match status" value="1"/>
</dbReference>
<dbReference type="GO" id="GO:0004722">
    <property type="term" value="F:protein serine/threonine phosphatase activity"/>
    <property type="evidence" value="ECO:0007669"/>
    <property type="project" value="InterPro"/>
</dbReference>